<evidence type="ECO:0000313" key="2">
    <source>
        <dbReference type="EMBL" id="MBR7832474.1"/>
    </source>
</evidence>
<dbReference type="EMBL" id="JAGSOG010000011">
    <property type="protein sequence ID" value="MBR7832474.1"/>
    <property type="molecule type" value="Genomic_DNA"/>
</dbReference>
<evidence type="ECO:0000256" key="1">
    <source>
        <dbReference type="SAM" id="SignalP"/>
    </source>
</evidence>
<dbReference type="Proteomes" id="UP000675781">
    <property type="component" value="Unassembled WGS sequence"/>
</dbReference>
<comment type="caution">
    <text evidence="2">The sequence shown here is derived from an EMBL/GenBank/DDBJ whole genome shotgun (WGS) entry which is preliminary data.</text>
</comment>
<protein>
    <recommendedName>
        <fullName evidence="4">Secreted protein</fullName>
    </recommendedName>
</protein>
<organism evidence="2 3">
    <name type="scientific">Actinospica durhamensis</name>
    <dbReference type="NCBI Taxonomy" id="1508375"/>
    <lineage>
        <taxon>Bacteria</taxon>
        <taxon>Bacillati</taxon>
        <taxon>Actinomycetota</taxon>
        <taxon>Actinomycetes</taxon>
        <taxon>Catenulisporales</taxon>
        <taxon>Actinospicaceae</taxon>
        <taxon>Actinospica</taxon>
    </lineage>
</organism>
<name>A0A941ERI0_9ACTN</name>
<proteinExistence type="predicted"/>
<accession>A0A941ERI0</accession>
<keyword evidence="3" id="KW-1185">Reference proteome</keyword>
<reference evidence="2" key="1">
    <citation type="submission" date="2021-04" db="EMBL/GenBank/DDBJ databases">
        <title>Genome based classification of Actinospica acidithermotolerans sp. nov., an actinobacterium isolated from an Indonesian hot spring.</title>
        <authorList>
            <person name="Kusuma A.B."/>
            <person name="Putra K.E."/>
            <person name="Nafisah S."/>
            <person name="Loh J."/>
            <person name="Nouioui I."/>
            <person name="Goodfellow M."/>
        </authorList>
    </citation>
    <scope>NUCLEOTIDE SEQUENCE</scope>
    <source>
        <strain evidence="2">CSCA 57</strain>
    </source>
</reference>
<keyword evidence="1" id="KW-0732">Signal</keyword>
<dbReference type="AlphaFoldDB" id="A0A941ERI0"/>
<gene>
    <name evidence="2" type="ORF">KDL01_04350</name>
</gene>
<evidence type="ECO:0008006" key="4">
    <source>
        <dbReference type="Google" id="ProtNLM"/>
    </source>
</evidence>
<dbReference type="RefSeq" id="WP_212526999.1">
    <property type="nucleotide sequence ID" value="NZ_JAGSOG010000011.1"/>
</dbReference>
<sequence>MIRTVRSAALIGLLATAALAGIPAIASADAAEQTPGITINCEYCQIAGGDIFNAGRDNIVGNDNGTGEMPGVGLPPTVRVEFRVGRLPSEQSLYKVVQEGGGAWPARLPENSINSFPVDDLSYAVYESAGGLGHVRINGFIRPTCTSDGDLICFRGERDLMIQVRR</sequence>
<feature type="chain" id="PRO_5039095718" description="Secreted protein" evidence="1">
    <location>
        <begin position="21"/>
        <end position="166"/>
    </location>
</feature>
<evidence type="ECO:0000313" key="3">
    <source>
        <dbReference type="Proteomes" id="UP000675781"/>
    </source>
</evidence>
<feature type="signal peptide" evidence="1">
    <location>
        <begin position="1"/>
        <end position="20"/>
    </location>
</feature>